<evidence type="ECO:0000313" key="1">
    <source>
        <dbReference type="EMBL" id="CAI9940603.1"/>
    </source>
</evidence>
<evidence type="ECO:0000313" key="2">
    <source>
        <dbReference type="EMBL" id="CAL6074203.1"/>
    </source>
</evidence>
<gene>
    <name evidence="1" type="ORF">HINF_LOCUS28248</name>
    <name evidence="2" type="ORF">HINF_LOCUS56525</name>
</gene>
<protein>
    <submittedName>
        <fullName evidence="2">Hypothetical_protein</fullName>
    </submittedName>
</protein>
<dbReference type="Proteomes" id="UP001642409">
    <property type="component" value="Unassembled WGS sequence"/>
</dbReference>
<dbReference type="EMBL" id="CATOUU010000678">
    <property type="protein sequence ID" value="CAI9940603.1"/>
    <property type="molecule type" value="Genomic_DNA"/>
</dbReference>
<reference evidence="1" key="1">
    <citation type="submission" date="2023-06" db="EMBL/GenBank/DDBJ databases">
        <authorList>
            <person name="Kurt Z."/>
        </authorList>
    </citation>
    <scope>NUCLEOTIDE SEQUENCE</scope>
</reference>
<dbReference type="EMBL" id="CAXDID020000305">
    <property type="protein sequence ID" value="CAL6074203.1"/>
    <property type="molecule type" value="Genomic_DNA"/>
</dbReference>
<comment type="caution">
    <text evidence="1">The sequence shown here is derived from an EMBL/GenBank/DDBJ whole genome shotgun (WGS) entry which is preliminary data.</text>
</comment>
<evidence type="ECO:0000313" key="3">
    <source>
        <dbReference type="Proteomes" id="UP001642409"/>
    </source>
</evidence>
<organism evidence="1">
    <name type="scientific">Hexamita inflata</name>
    <dbReference type="NCBI Taxonomy" id="28002"/>
    <lineage>
        <taxon>Eukaryota</taxon>
        <taxon>Metamonada</taxon>
        <taxon>Diplomonadida</taxon>
        <taxon>Hexamitidae</taxon>
        <taxon>Hexamitinae</taxon>
        <taxon>Hexamita</taxon>
    </lineage>
</organism>
<reference evidence="2 3" key="2">
    <citation type="submission" date="2024-07" db="EMBL/GenBank/DDBJ databases">
        <authorList>
            <person name="Akdeniz Z."/>
        </authorList>
    </citation>
    <scope>NUCLEOTIDE SEQUENCE [LARGE SCALE GENOMIC DNA]</scope>
</reference>
<name>A0AA86UHR4_9EUKA</name>
<proteinExistence type="predicted"/>
<sequence>MKFSRAQCSYKIKMSIQQSRFHLISWYFFFSVLLLRMSLVTLAGTGQSLVVGSPVKRRTEKSYWRFSQRSYVTFSTPPKEYSWEMKAIVAEKDERKMSVLEWL</sequence>
<dbReference type="AlphaFoldDB" id="A0AA86UHR4"/>
<keyword evidence="3" id="KW-1185">Reference proteome</keyword>
<accession>A0AA86UHR4</accession>